<dbReference type="GO" id="GO:0032040">
    <property type="term" value="C:small-subunit processome"/>
    <property type="evidence" value="ECO:0007669"/>
    <property type="project" value="TreeGrafter"/>
</dbReference>
<gene>
    <name evidence="4" type="ORF">CC78DRAFT_538416</name>
</gene>
<accession>A0A9P4JXM8</accession>
<evidence type="ECO:0000313" key="5">
    <source>
        <dbReference type="Proteomes" id="UP000800093"/>
    </source>
</evidence>
<dbReference type="Proteomes" id="UP000800093">
    <property type="component" value="Unassembled WGS sequence"/>
</dbReference>
<dbReference type="PROSITE" id="PS00678">
    <property type="entry name" value="WD_REPEATS_1"/>
    <property type="match status" value="2"/>
</dbReference>
<feature type="repeat" description="WD" evidence="3">
    <location>
        <begin position="155"/>
        <end position="194"/>
    </location>
</feature>
<feature type="repeat" description="WD" evidence="3">
    <location>
        <begin position="60"/>
        <end position="101"/>
    </location>
</feature>
<feature type="repeat" description="WD" evidence="3">
    <location>
        <begin position="19"/>
        <end position="58"/>
    </location>
</feature>
<comment type="caution">
    <text evidence="4">The sequence shown here is derived from an EMBL/GenBank/DDBJ whole genome shotgun (WGS) entry which is preliminary data.</text>
</comment>
<dbReference type="PANTHER" id="PTHR19865:SF2">
    <property type="entry name" value="F-BOX AND WD REPEAT DOMAIN-CONTAINING 11-A"/>
    <property type="match status" value="1"/>
</dbReference>
<keyword evidence="2" id="KW-0677">Repeat</keyword>
<evidence type="ECO:0000256" key="3">
    <source>
        <dbReference type="PROSITE-ProRule" id="PRU00221"/>
    </source>
</evidence>
<dbReference type="PROSITE" id="PS50082">
    <property type="entry name" value="WD_REPEATS_2"/>
    <property type="match status" value="5"/>
</dbReference>
<dbReference type="PANTHER" id="PTHR19865">
    <property type="entry name" value="U3 SMALL NUCLEOLAR RNA INTERACTING PROTEIN 2"/>
    <property type="match status" value="1"/>
</dbReference>
<dbReference type="CDD" id="cd00200">
    <property type="entry name" value="WD40"/>
    <property type="match status" value="1"/>
</dbReference>
<dbReference type="AlphaFoldDB" id="A0A9P4JXM8"/>
<protein>
    <submittedName>
        <fullName evidence="4">WD40 repeat-like protein</fullName>
    </submittedName>
</protein>
<dbReference type="OrthoDB" id="19711at2759"/>
<dbReference type="SUPFAM" id="SSF50978">
    <property type="entry name" value="WD40 repeat-like"/>
    <property type="match status" value="1"/>
</dbReference>
<feature type="repeat" description="WD" evidence="3">
    <location>
        <begin position="103"/>
        <end position="134"/>
    </location>
</feature>
<dbReference type="InterPro" id="IPR019775">
    <property type="entry name" value="WD40_repeat_CS"/>
</dbReference>
<dbReference type="InterPro" id="IPR020472">
    <property type="entry name" value="WD40_PAC1"/>
</dbReference>
<dbReference type="GO" id="GO:0034511">
    <property type="term" value="F:U3 snoRNA binding"/>
    <property type="evidence" value="ECO:0007669"/>
    <property type="project" value="InterPro"/>
</dbReference>
<feature type="repeat" description="WD" evidence="3">
    <location>
        <begin position="195"/>
        <end position="236"/>
    </location>
</feature>
<sequence length="333" mass="36188">MASKADQECVFFPPKAFQSESHDSSIYSMALTTSYLVTASRDQTIRVWSLETQRLAYPPLKAHVQSVLCVLADESLDIIFSGSVDGRIIIWRLSTGEIVRIIEIAHSESVLCMAISSSHLVTGSKDKSVKIWDLVQITIPNSKEEVYSDSSVATLNGHTAAVNGVAISESSIVTGSGDRTIRIWDIETQKCVRTIPGHEKGIAALGLSPDGSKIVSGSSDETLRIFDIQTGDELSCLMGHSNLVRSLCIVVGDGLFGMKYLISGGYDESVVVWTPIIGVANKWEIVKKFKVSKDLAMIDENPGTVARVFKVLCDGKRVFCANQGNFAISWPLP</sequence>
<dbReference type="InterPro" id="IPR036322">
    <property type="entry name" value="WD40_repeat_dom_sf"/>
</dbReference>
<keyword evidence="1 3" id="KW-0853">WD repeat</keyword>
<dbReference type="SMART" id="SM00320">
    <property type="entry name" value="WD40"/>
    <property type="match status" value="6"/>
</dbReference>
<dbReference type="PRINTS" id="PR00320">
    <property type="entry name" value="GPROTEINBRPT"/>
</dbReference>
<reference evidence="5" key="1">
    <citation type="journal article" date="2020" name="Stud. Mycol.">
        <title>101 Dothideomycetes genomes: A test case for predicting lifestyles and emergence of pathogens.</title>
        <authorList>
            <person name="Haridas S."/>
            <person name="Albert R."/>
            <person name="Binder M."/>
            <person name="Bloem J."/>
            <person name="LaButti K."/>
            <person name="Salamov A."/>
            <person name="Andreopoulos B."/>
            <person name="Baker S."/>
            <person name="Barry K."/>
            <person name="Bills G."/>
            <person name="Bluhm B."/>
            <person name="Cannon C."/>
            <person name="Castanera R."/>
            <person name="Culley D."/>
            <person name="Daum C."/>
            <person name="Ezra D."/>
            <person name="Gonzalez J."/>
            <person name="Henrissat B."/>
            <person name="Kuo A."/>
            <person name="Liang C."/>
            <person name="Lipzen A."/>
            <person name="Lutzoni F."/>
            <person name="Magnuson J."/>
            <person name="Mondo S."/>
            <person name="Nolan M."/>
            <person name="Ohm R."/>
            <person name="Pangilinan J."/>
            <person name="Park H.-J."/>
            <person name="Ramirez L."/>
            <person name="Alfaro M."/>
            <person name="Sun H."/>
            <person name="Tritt A."/>
            <person name="Yoshinaga Y."/>
            <person name="Zwiers L.-H."/>
            <person name="Turgeon B."/>
            <person name="Goodwin S."/>
            <person name="Spatafora J."/>
            <person name="Crous P."/>
            <person name="Grigoriev I."/>
        </authorList>
    </citation>
    <scope>NUCLEOTIDE SEQUENCE [LARGE SCALE GENOMIC DNA]</scope>
    <source>
        <strain evidence="5">CBS 304.66</strain>
    </source>
</reference>
<dbReference type="Pfam" id="PF00400">
    <property type="entry name" value="WD40"/>
    <property type="match status" value="6"/>
</dbReference>
<dbReference type="PROSITE" id="PS50294">
    <property type="entry name" value="WD_REPEATS_REGION"/>
    <property type="match status" value="5"/>
</dbReference>
<dbReference type="InterPro" id="IPR039241">
    <property type="entry name" value="Rrp9-like"/>
</dbReference>
<keyword evidence="5" id="KW-1185">Reference proteome</keyword>
<proteinExistence type="predicted"/>
<evidence type="ECO:0000256" key="1">
    <source>
        <dbReference type="ARBA" id="ARBA00022574"/>
    </source>
</evidence>
<dbReference type="InterPro" id="IPR015943">
    <property type="entry name" value="WD40/YVTN_repeat-like_dom_sf"/>
</dbReference>
<dbReference type="EMBL" id="ML986913">
    <property type="protein sequence ID" value="KAF2257582.1"/>
    <property type="molecule type" value="Genomic_DNA"/>
</dbReference>
<evidence type="ECO:0000313" key="4">
    <source>
        <dbReference type="EMBL" id="KAF2257582.1"/>
    </source>
</evidence>
<dbReference type="Gene3D" id="2.130.10.10">
    <property type="entry name" value="YVTN repeat-like/Quinoprotein amine dehydrogenase"/>
    <property type="match status" value="2"/>
</dbReference>
<evidence type="ECO:0000256" key="2">
    <source>
        <dbReference type="ARBA" id="ARBA00022737"/>
    </source>
</evidence>
<dbReference type="InterPro" id="IPR001680">
    <property type="entry name" value="WD40_rpt"/>
</dbReference>
<name>A0A9P4JXM8_9PLEO</name>
<organism evidence="4 5">
    <name type="scientific">Lojkania enalia</name>
    <dbReference type="NCBI Taxonomy" id="147567"/>
    <lineage>
        <taxon>Eukaryota</taxon>
        <taxon>Fungi</taxon>
        <taxon>Dikarya</taxon>
        <taxon>Ascomycota</taxon>
        <taxon>Pezizomycotina</taxon>
        <taxon>Dothideomycetes</taxon>
        <taxon>Pleosporomycetidae</taxon>
        <taxon>Pleosporales</taxon>
        <taxon>Pleosporales incertae sedis</taxon>
        <taxon>Lojkania</taxon>
    </lineage>
</organism>